<dbReference type="EMBL" id="JANKHO010001825">
    <property type="protein sequence ID" value="KAJ3498006.1"/>
    <property type="molecule type" value="Genomic_DNA"/>
</dbReference>
<dbReference type="OrthoDB" id="2720314at2759"/>
<sequence length="268" mass="29412">MASKRPRKSGLSGAELAIAVTAIQALRDKSRQKQTLNTEEVSEEDKERLRQLEAILAMLQSGTDVPQTRFIAIFVSWSVSFHEQMKPRHVCGWNNAFFFRADAMTPSGSNMVLSVEQAVLSGTLSAQSLSGYIGLTAIATSSIKAQRLLRQPFLRELKEDDSVLFVSEATGPDQRLENHVAQAVGEMHRCARTAGKTTIRGVLTSGRGWIFLILKLNADGNGGSYLESDELTISREALGQVSKTAASLLSAIIAHWMKHSHEELDEDD</sequence>
<keyword evidence="2" id="KW-1185">Reference proteome</keyword>
<accession>A0A9W8JUH3</accession>
<organism evidence="1 2">
    <name type="scientific">Agrocybe chaxingu</name>
    <dbReference type="NCBI Taxonomy" id="84603"/>
    <lineage>
        <taxon>Eukaryota</taxon>
        <taxon>Fungi</taxon>
        <taxon>Dikarya</taxon>
        <taxon>Basidiomycota</taxon>
        <taxon>Agaricomycotina</taxon>
        <taxon>Agaricomycetes</taxon>
        <taxon>Agaricomycetidae</taxon>
        <taxon>Agaricales</taxon>
        <taxon>Agaricineae</taxon>
        <taxon>Strophariaceae</taxon>
        <taxon>Agrocybe</taxon>
    </lineage>
</organism>
<evidence type="ECO:0000313" key="2">
    <source>
        <dbReference type="Proteomes" id="UP001148786"/>
    </source>
</evidence>
<reference evidence="1" key="1">
    <citation type="submission" date="2022-07" db="EMBL/GenBank/DDBJ databases">
        <title>Genome Sequence of Agrocybe chaxingu.</title>
        <authorList>
            <person name="Buettner E."/>
        </authorList>
    </citation>
    <scope>NUCLEOTIDE SEQUENCE</scope>
    <source>
        <strain evidence="1">MP-N11</strain>
    </source>
</reference>
<proteinExistence type="predicted"/>
<gene>
    <name evidence="1" type="ORF">NLJ89_g10275</name>
</gene>
<name>A0A9W8JUH3_9AGAR</name>
<protein>
    <submittedName>
        <fullName evidence="1">Uncharacterized protein</fullName>
    </submittedName>
</protein>
<comment type="caution">
    <text evidence="1">The sequence shown here is derived from an EMBL/GenBank/DDBJ whole genome shotgun (WGS) entry which is preliminary data.</text>
</comment>
<dbReference type="AlphaFoldDB" id="A0A9W8JUH3"/>
<dbReference type="Proteomes" id="UP001148786">
    <property type="component" value="Unassembled WGS sequence"/>
</dbReference>
<evidence type="ECO:0000313" key="1">
    <source>
        <dbReference type="EMBL" id="KAJ3498006.1"/>
    </source>
</evidence>